<feature type="region of interest" description="Disordered" evidence="1">
    <location>
        <begin position="725"/>
        <end position="771"/>
    </location>
</feature>
<dbReference type="EMBL" id="MBFR01000106">
    <property type="protein sequence ID" value="PVU93969.1"/>
    <property type="molecule type" value="Genomic_DNA"/>
</dbReference>
<keyword evidence="3" id="KW-1185">Reference proteome</keyword>
<accession>A0A2T9YNS9</accession>
<evidence type="ECO:0000256" key="1">
    <source>
        <dbReference type="SAM" id="MobiDB-lite"/>
    </source>
</evidence>
<evidence type="ECO:0000313" key="2">
    <source>
        <dbReference type="EMBL" id="PVU93969.1"/>
    </source>
</evidence>
<reference evidence="2 3" key="1">
    <citation type="journal article" date="2018" name="MBio">
        <title>Comparative Genomics Reveals the Core Gene Toolbox for the Fungus-Insect Symbiosis.</title>
        <authorList>
            <person name="Wang Y."/>
            <person name="Stata M."/>
            <person name="Wang W."/>
            <person name="Stajich J.E."/>
            <person name="White M.M."/>
            <person name="Moncalvo J.M."/>
        </authorList>
    </citation>
    <scope>NUCLEOTIDE SEQUENCE [LARGE SCALE GENOMIC DNA]</scope>
    <source>
        <strain evidence="2 3">SWE-8-4</strain>
    </source>
</reference>
<feature type="region of interest" description="Disordered" evidence="1">
    <location>
        <begin position="150"/>
        <end position="171"/>
    </location>
</feature>
<dbReference type="Proteomes" id="UP000245383">
    <property type="component" value="Unassembled WGS sequence"/>
</dbReference>
<organism evidence="2 3">
    <name type="scientific">Smittium simulii</name>
    <dbReference type="NCBI Taxonomy" id="133385"/>
    <lineage>
        <taxon>Eukaryota</taxon>
        <taxon>Fungi</taxon>
        <taxon>Fungi incertae sedis</taxon>
        <taxon>Zoopagomycota</taxon>
        <taxon>Kickxellomycotina</taxon>
        <taxon>Harpellomycetes</taxon>
        <taxon>Harpellales</taxon>
        <taxon>Legeriomycetaceae</taxon>
        <taxon>Smittium</taxon>
    </lineage>
</organism>
<comment type="caution">
    <text evidence="2">The sequence shown here is derived from an EMBL/GenBank/DDBJ whole genome shotgun (WGS) entry which is preliminary data.</text>
</comment>
<proteinExistence type="predicted"/>
<evidence type="ECO:0000313" key="3">
    <source>
        <dbReference type="Proteomes" id="UP000245383"/>
    </source>
</evidence>
<feature type="compositionally biased region" description="Low complexity" evidence="1">
    <location>
        <begin position="600"/>
        <end position="613"/>
    </location>
</feature>
<sequence length="1600" mass="180749">MESACVNLSQNSKEYNTNNILSNNLSSLDAHIKELSLTSKKASNFNLPPYTNSVGSSLTANLHQLSTGIFSSFEPSRINNNSNNILDPRAQPIFNTDTGYLLPNESIFITSSNRTSHLQKTTALQTAELNLHNSTHYHHQLLDRDLNRYHDPDPKKMSTQTSPESDHTSFMSTDHYNNHRDSNGSNIRQNYKNYHASHASERDLNLTNVDKNEIKLVYLQTANVMSKRAKPRDVDYKSIHSPSLSTKFLGSDTEFSIDKNRSAQKDFTRLTSTSKSSNPKRVFEKEYKINYYPDILHRKYCESAALKKQNPDSELSMDAAEHHFSAQNSPSLTDFPLESTISQKNQPITSQSNILNNSDNIKYIPDQPSNHTNVYTNYLPLNSRANSKNLDSNYLSSNSRVNSKNLDSNSILNFISTNNTKNFNYQENSYPKQNSTFRNINSAIIISENNSEDFYAAKDYAKYRAKSVGTSDILALEKPAKDLPIPPFSLLKYPNVKNNSFKKTPDITNINNLIDEKNISQSSNITSKNVNNPNNNSFILENSQLATTEMKKLKRNGGKITAISQHIENMPTKDLDPNNLNASANDHFLNYIDNNKPLYSNTSSNSQQKSNTTAAPQASIPPQSVYDFLTNSVKMNSTKHKSSDKDITIPDFFTESKNANLKTQPLNLSLDQPQNKKVQEDNKTVTNFSEIKFTDSKYLKNVASQQNFEAKVVNTHQKTSSAFSGLTFNNNENSTNDTKLQNHAKISSKSTSTETQANDFHTFSSTDNTVNSATDSVESKKTISHIPILQYPSDKRLKKKKFRNVRIQCSLFDKFPSEHPQYEDIKSKDKIISELTHQIESTNQTHAEEIGIFADKLNQTMDLNSRLLEELSLTQDLLKKGNNENYDNLSDTTIDYKQKVAETERDLEVHMAVSKNKIDELLEMVAYFSSKCDHYQGLLEKNNIESDLITFKKDSVNYDNKESSNPIEKNNLPYDFYNGAVKLAKGFSSRLSEVVFIENTYKSIADNKKQINSDLEFFGVINRIETEIDDTSTAIESRLKKLTNEIKYFNRKPYGAGALGFESHFQNSNLYYGTQNYSNEKLDILKALKEENRRSTLFNSTPTRSLVKPLDETQTIGQIFGTRSFKSRTSIPKSLFLEPKRHSMAPSIFNSMRLSSNKKADMDILKSITETQPETSNPLNVNQNDLTNQNDVGNVQNNNVNKNNDISCNETTVYTDSLAAPIELEATQIIQLFPDYNEKIVETQTDIELMSDDSKIEDSDSIKSNFALDDIDYKKDNNLITISKAEKTNSSIINSNLETPSHIHKPSPSLSDSSQNTLVAQTKTLEINTSPDTTLDANNFNSDHKILNSSKIIKRPMPLLVPKKNSLDSIDEIFPLDGQTSKEKSMIPLYSSRSTNNADKKKFMNNIGNLSGRINSSNIDSLLEQAIDNLNSSNFNSNKVKENYSRALSVDQLEEHKILSENALVYFKFNQELLEGNNFNQFNQSSPTVLPKLKNDLPRSYSSMGFTRSNNTTPQLKKENTFANNSPNLAQKAQKVSNDHIKNKPSLTGEELLESLKMGVTINISRKQTLTQNKQISHTMLKQKTATQSPVKADTEYLEN</sequence>
<protein>
    <submittedName>
        <fullName evidence="2">Uncharacterized protein</fullName>
    </submittedName>
</protein>
<dbReference type="OrthoDB" id="10676726at2759"/>
<feature type="compositionally biased region" description="Polar residues" evidence="1">
    <location>
        <begin position="157"/>
        <end position="171"/>
    </location>
</feature>
<name>A0A2T9YNS9_9FUNG</name>
<gene>
    <name evidence="2" type="ORF">BB561_002900</name>
</gene>
<feature type="region of interest" description="Disordered" evidence="1">
    <location>
        <begin position="599"/>
        <end position="619"/>
    </location>
</feature>